<evidence type="ECO:0000313" key="2">
    <source>
        <dbReference type="Proteomes" id="UP000018951"/>
    </source>
</evidence>
<accession>W2V2J8</accession>
<dbReference type="EMBL" id="AXCJ01000001">
    <property type="protein sequence ID" value="ETO91882.1"/>
    <property type="molecule type" value="Genomic_DNA"/>
</dbReference>
<proteinExistence type="predicted"/>
<dbReference type="Proteomes" id="UP000018951">
    <property type="component" value="Unassembled WGS sequence"/>
</dbReference>
<evidence type="ECO:0000313" key="1">
    <source>
        <dbReference type="EMBL" id="ETO91882.1"/>
    </source>
</evidence>
<gene>
    <name evidence="1" type="ORF">P857_1062</name>
</gene>
<organism evidence="1 2">
    <name type="scientific">Candidatus Xenolissoclinum pacificiensis L6</name>
    <dbReference type="NCBI Taxonomy" id="1401685"/>
    <lineage>
        <taxon>Bacteria</taxon>
        <taxon>Pseudomonadati</taxon>
        <taxon>Pseudomonadota</taxon>
        <taxon>Alphaproteobacteria</taxon>
        <taxon>Rickettsiales</taxon>
        <taxon>Anaplasmataceae</taxon>
        <taxon>Candidatus Xenolissoclinum</taxon>
    </lineage>
</organism>
<comment type="caution">
    <text evidence="1">The sequence shown here is derived from an EMBL/GenBank/DDBJ whole genome shotgun (WGS) entry which is preliminary data.</text>
</comment>
<keyword evidence="2" id="KW-1185">Reference proteome</keyword>
<protein>
    <submittedName>
        <fullName evidence="1">Uncharacterized protein</fullName>
    </submittedName>
</protein>
<name>W2V2J8_9RICK</name>
<reference evidence="1 2" key="1">
    <citation type="journal article" date="2013" name="PLoS ONE">
        <title>Bacterial endosymbiosis in a chordate host: long-term co-evolution and conservation of secondary metabolism.</title>
        <authorList>
            <person name="Kwan J.C."/>
            <person name="Schmidt E.W."/>
        </authorList>
    </citation>
    <scope>NUCLEOTIDE SEQUENCE [LARGE SCALE GENOMIC DNA]</scope>
    <source>
        <strain evidence="2">L6</strain>
    </source>
</reference>
<dbReference type="AlphaFoldDB" id="W2V2J8"/>
<sequence>MPVIGICLAIMLMGGVLYYCLYDEEPECGSDRVEIGLDDVISVDRQEESNDIDELQLPLKIIEICDSPSKRAKEYTELVLEKIKGESKSLGQEEVYERNAELLLIKPESSDDNLRVLSGKVEDDILGVGIDLVVLSEQEESQELTLISEIVETYNGTSSFVSGDTFSPPEEVSQEQQELVELNNCFEDIGQRNSYSNYFSHGLGYEII</sequence>